<keyword evidence="2" id="KW-0472">Membrane</keyword>
<feature type="transmembrane region" description="Helical" evidence="2">
    <location>
        <begin position="218"/>
        <end position="243"/>
    </location>
</feature>
<keyword evidence="2" id="KW-0812">Transmembrane</keyword>
<feature type="transmembrane region" description="Helical" evidence="2">
    <location>
        <begin position="122"/>
        <end position="141"/>
    </location>
</feature>
<evidence type="ECO:0000313" key="3">
    <source>
        <dbReference type="EMBL" id="KAK2156867.1"/>
    </source>
</evidence>
<evidence type="ECO:0000256" key="1">
    <source>
        <dbReference type="SAM" id="MobiDB-lite"/>
    </source>
</evidence>
<comment type="caution">
    <text evidence="3">The sequence shown here is derived from an EMBL/GenBank/DDBJ whole genome shotgun (WGS) entry which is preliminary data.</text>
</comment>
<feature type="transmembrane region" description="Helical" evidence="2">
    <location>
        <begin position="329"/>
        <end position="349"/>
    </location>
</feature>
<evidence type="ECO:0000313" key="4">
    <source>
        <dbReference type="Proteomes" id="UP001208570"/>
    </source>
</evidence>
<accession>A0AAD9JPM9</accession>
<feature type="compositionally biased region" description="Basic and acidic residues" evidence="1">
    <location>
        <begin position="1"/>
        <end position="13"/>
    </location>
</feature>
<keyword evidence="4" id="KW-1185">Reference proteome</keyword>
<proteinExistence type="predicted"/>
<dbReference type="AlphaFoldDB" id="A0AAD9JPM9"/>
<dbReference type="EMBL" id="JAODUP010000203">
    <property type="protein sequence ID" value="KAK2156867.1"/>
    <property type="molecule type" value="Genomic_DNA"/>
</dbReference>
<name>A0AAD9JPM9_9ANNE</name>
<keyword evidence="2" id="KW-1133">Transmembrane helix</keyword>
<reference evidence="3" key="1">
    <citation type="journal article" date="2023" name="Mol. Biol. Evol.">
        <title>Third-Generation Sequencing Reveals the Adaptive Role of the Epigenome in Three Deep-Sea Polychaetes.</title>
        <authorList>
            <person name="Perez M."/>
            <person name="Aroh O."/>
            <person name="Sun Y."/>
            <person name="Lan Y."/>
            <person name="Juniper S.K."/>
            <person name="Young C.R."/>
            <person name="Angers B."/>
            <person name="Qian P.Y."/>
        </authorList>
    </citation>
    <scope>NUCLEOTIDE SEQUENCE</scope>
    <source>
        <strain evidence="3">P08H-3</strain>
    </source>
</reference>
<dbReference type="Proteomes" id="UP001208570">
    <property type="component" value="Unassembled WGS sequence"/>
</dbReference>
<feature type="region of interest" description="Disordered" evidence="1">
    <location>
        <begin position="1"/>
        <end position="22"/>
    </location>
</feature>
<feature type="transmembrane region" description="Helical" evidence="2">
    <location>
        <begin position="296"/>
        <end position="317"/>
    </location>
</feature>
<sequence>MEDEGRAMDRTRQDPCSSSGNGREVYEALSHMDTDTYKLLRPLLISLQAFGMFVPSLTKSTITTSNCHKLQILKTDQVIDRKSYLWLTYDILVNVLLWSNLFKYSLIISWEDTFGPTLFKKLAFVSWYVLSTLCCTSMLWVSLRHGTMHSYCLYARYIERNFCATKRLSRSKMMTRCILIGWMIFVANVVACIVGLSTTTLWDTILFPFNSSFAYYNWIKAISIIIHAYFSAAWIFPSVFVFINCRLIYHELALFNRCLTEVNHVKEELPRFRSWHQHLCHLLEIADNMITLQIGLVLWLDVTMECLLLNNLFLAASTDVDITSLVVEVSWVVLILLHIGLFSFATVSINKTVRYI</sequence>
<protein>
    <submittedName>
        <fullName evidence="3">Uncharacterized protein</fullName>
    </submittedName>
</protein>
<feature type="transmembrane region" description="Helical" evidence="2">
    <location>
        <begin position="84"/>
        <end position="102"/>
    </location>
</feature>
<organism evidence="3 4">
    <name type="scientific">Paralvinella palmiformis</name>
    <dbReference type="NCBI Taxonomy" id="53620"/>
    <lineage>
        <taxon>Eukaryota</taxon>
        <taxon>Metazoa</taxon>
        <taxon>Spiralia</taxon>
        <taxon>Lophotrochozoa</taxon>
        <taxon>Annelida</taxon>
        <taxon>Polychaeta</taxon>
        <taxon>Sedentaria</taxon>
        <taxon>Canalipalpata</taxon>
        <taxon>Terebellida</taxon>
        <taxon>Terebelliformia</taxon>
        <taxon>Alvinellidae</taxon>
        <taxon>Paralvinella</taxon>
    </lineage>
</organism>
<evidence type="ECO:0000256" key="2">
    <source>
        <dbReference type="SAM" id="Phobius"/>
    </source>
</evidence>
<feature type="transmembrane region" description="Helical" evidence="2">
    <location>
        <begin position="177"/>
        <end position="198"/>
    </location>
</feature>
<gene>
    <name evidence="3" type="ORF">LSH36_203g01048</name>
</gene>